<gene>
    <name evidence="5" type="primary">LOC107227063</name>
</gene>
<dbReference type="InParanoid" id="A0A6J0CAI8"/>
<accession>A0A6J0CAI8</accession>
<evidence type="ECO:0000256" key="2">
    <source>
        <dbReference type="SAM" id="Phobius"/>
    </source>
</evidence>
<evidence type="ECO:0000313" key="4">
    <source>
        <dbReference type="Proteomes" id="UP000829291"/>
    </source>
</evidence>
<feature type="region of interest" description="Disordered" evidence="1">
    <location>
        <begin position="30"/>
        <end position="49"/>
    </location>
</feature>
<dbReference type="CTD" id="42961"/>
<feature type="domain" description="EGF-like" evidence="3">
    <location>
        <begin position="128"/>
        <end position="142"/>
    </location>
</feature>
<dbReference type="InterPro" id="IPR000742">
    <property type="entry name" value="EGF"/>
</dbReference>
<name>A0A6J0CAI8_NEOLC</name>
<dbReference type="OrthoDB" id="8193455at2759"/>
<proteinExistence type="predicted"/>
<keyword evidence="4" id="KW-1185">Reference proteome</keyword>
<feature type="transmembrane region" description="Helical" evidence="2">
    <location>
        <begin position="6"/>
        <end position="30"/>
    </location>
</feature>
<keyword evidence="2" id="KW-0472">Membrane</keyword>
<evidence type="ECO:0000313" key="5">
    <source>
        <dbReference type="RefSeq" id="XP_015523582.1"/>
    </source>
</evidence>
<keyword evidence="2" id="KW-0812">Transmembrane</keyword>
<reference evidence="5" key="1">
    <citation type="submission" date="2025-08" db="UniProtKB">
        <authorList>
            <consortium name="RefSeq"/>
        </authorList>
    </citation>
    <scope>IDENTIFICATION</scope>
    <source>
        <tissue evidence="5">Thorax and Abdomen</tissue>
    </source>
</reference>
<evidence type="ECO:0000256" key="1">
    <source>
        <dbReference type="SAM" id="MobiDB-lite"/>
    </source>
</evidence>
<dbReference type="KEGG" id="nlo:107227063"/>
<protein>
    <submittedName>
        <fullName evidence="5">Uncharacterized protein LOC107227063</fullName>
    </submittedName>
</protein>
<dbReference type="PROSITE" id="PS01186">
    <property type="entry name" value="EGF_2"/>
    <property type="match status" value="1"/>
</dbReference>
<dbReference type="FunCoup" id="A0A6J0CAI8">
    <property type="interactions" value="6"/>
</dbReference>
<dbReference type="Proteomes" id="UP000829291">
    <property type="component" value="Chromosome 6"/>
</dbReference>
<organism evidence="5">
    <name type="scientific">Neodiprion lecontei</name>
    <name type="common">Redheaded pine sawfly</name>
    <dbReference type="NCBI Taxonomy" id="441921"/>
    <lineage>
        <taxon>Eukaryota</taxon>
        <taxon>Metazoa</taxon>
        <taxon>Ecdysozoa</taxon>
        <taxon>Arthropoda</taxon>
        <taxon>Hexapoda</taxon>
        <taxon>Insecta</taxon>
        <taxon>Pterygota</taxon>
        <taxon>Neoptera</taxon>
        <taxon>Endopterygota</taxon>
        <taxon>Hymenoptera</taxon>
        <taxon>Tenthredinoidea</taxon>
        <taxon>Diprionidae</taxon>
        <taxon>Diprioninae</taxon>
        <taxon>Neodiprion</taxon>
    </lineage>
</organism>
<keyword evidence="2" id="KW-1133">Transmembrane helix</keyword>
<dbReference type="RefSeq" id="XP_015523582.1">
    <property type="nucleotide sequence ID" value="XM_015668096.2"/>
</dbReference>
<sequence>MRDTTGIQIFIILPILGLIMTPTISALTTFGKTNPQNQNQNPPPQPTPVGKSRLCKLESDCAAIQNTSCLSDQRDGHTRCLCADYSAPINGACTNVLKLARTPCNEDSECIKGAHCSQGNSTMPEKRCLCKLGYVENAQRLCSGSSPILRISLATILAAVTLSGKYIFL</sequence>
<dbReference type="AlphaFoldDB" id="A0A6J0CAI8"/>
<evidence type="ECO:0000259" key="3">
    <source>
        <dbReference type="PROSITE" id="PS01186"/>
    </source>
</evidence>
<dbReference type="GeneID" id="107227063"/>